<accession>A0A7U2QYP1</accession>
<reference evidence="3" key="1">
    <citation type="journal article" date="2021" name="G3 (Bethesda)">
        <title>Chromosome assembled and annotated genome sequence of Aspergillus flavus NRRL 3357.</title>
        <authorList>
            <person name="Skerker J.M."/>
            <person name="Pianalto K.M."/>
            <person name="Mondo S.J."/>
            <person name="Yang K."/>
            <person name="Arkin A.P."/>
            <person name="Keller N.P."/>
            <person name="Grigoriev I.V."/>
            <person name="Louise Glass N.L."/>
        </authorList>
    </citation>
    <scope>NUCLEOTIDE SEQUENCE [LARGE SCALE GENOMIC DNA]</scope>
    <source>
        <strain evidence="3">ATCC 200026 / FGSC A1120 / IAM 13836 / NRRL 3357 / JCM 12722 / SRRC 167</strain>
    </source>
</reference>
<evidence type="ECO:0000313" key="3">
    <source>
        <dbReference type="Proteomes" id="UP000596276"/>
    </source>
</evidence>
<evidence type="ECO:0000256" key="1">
    <source>
        <dbReference type="SAM" id="SignalP"/>
    </source>
</evidence>
<gene>
    <name evidence="2" type="ORF">F9C07_1508291</name>
</gene>
<feature type="chain" id="PRO_5031320148" description="Secreted protein" evidence="1">
    <location>
        <begin position="30"/>
        <end position="124"/>
    </location>
</feature>
<dbReference type="VEuPathDB" id="FungiDB:F9C07_1508291"/>
<sequence>MPGASSALQINCGIFTSASLLVLWTTTLPRQHPVASLLPDRPSKLKPLSQSRSGLCSGWWMGDFVNCVSFRVLSLVIQELPTNAINCFTDIALALLLNHSSNFHLSFLCSINPAHNIVCELACD</sequence>
<dbReference type="Proteomes" id="UP000596276">
    <property type="component" value="Chromosome 4"/>
</dbReference>
<feature type="signal peptide" evidence="1">
    <location>
        <begin position="1"/>
        <end position="29"/>
    </location>
</feature>
<dbReference type="EMBL" id="CP044618">
    <property type="protein sequence ID" value="QRD89758.1"/>
    <property type="molecule type" value="Genomic_DNA"/>
</dbReference>
<organism evidence="2 3">
    <name type="scientific">Aspergillus flavus (strain ATCC 200026 / FGSC A1120 / IAM 13836 / NRRL 3357 / JCM 12722 / SRRC 167)</name>
    <dbReference type="NCBI Taxonomy" id="332952"/>
    <lineage>
        <taxon>Eukaryota</taxon>
        <taxon>Fungi</taxon>
        <taxon>Dikarya</taxon>
        <taxon>Ascomycota</taxon>
        <taxon>Pezizomycotina</taxon>
        <taxon>Eurotiomycetes</taxon>
        <taxon>Eurotiomycetidae</taxon>
        <taxon>Eurotiales</taxon>
        <taxon>Aspergillaceae</taxon>
        <taxon>Aspergillus</taxon>
        <taxon>Aspergillus subgen. Circumdati</taxon>
    </lineage>
</organism>
<name>A0A7U2QYP1_ASPFN</name>
<evidence type="ECO:0000313" key="2">
    <source>
        <dbReference type="EMBL" id="QRD89758.1"/>
    </source>
</evidence>
<proteinExistence type="predicted"/>
<protein>
    <recommendedName>
        <fullName evidence="4">Secreted protein</fullName>
    </recommendedName>
</protein>
<dbReference type="AlphaFoldDB" id="A0A7U2QYP1"/>
<keyword evidence="1" id="KW-0732">Signal</keyword>
<evidence type="ECO:0008006" key="4">
    <source>
        <dbReference type="Google" id="ProtNLM"/>
    </source>
</evidence>
<keyword evidence="3" id="KW-1185">Reference proteome</keyword>